<evidence type="ECO:0000313" key="2">
    <source>
        <dbReference type="EMBL" id="APF17451.1"/>
    </source>
</evidence>
<dbReference type="EMBL" id="CP018099">
    <property type="protein sequence ID" value="APF17451.1"/>
    <property type="molecule type" value="Genomic_DNA"/>
</dbReference>
<proteinExistence type="predicted"/>
<dbReference type="AlphaFoldDB" id="A0A1J1C443"/>
<organism evidence="2 3">
    <name type="scientific">Caldithrix abyssi DSM 13497</name>
    <dbReference type="NCBI Taxonomy" id="880073"/>
    <lineage>
        <taxon>Bacteria</taxon>
        <taxon>Pseudomonadati</taxon>
        <taxon>Calditrichota</taxon>
        <taxon>Calditrichia</taxon>
        <taxon>Calditrichales</taxon>
        <taxon>Calditrichaceae</taxon>
        <taxon>Caldithrix</taxon>
    </lineage>
</organism>
<protein>
    <recommendedName>
        <fullName evidence="1">DUF3943 domain-containing protein</fullName>
    </recommendedName>
</protein>
<name>A0A1J1C443_CALAY</name>
<gene>
    <name evidence="2" type="ORF">Cabys_700</name>
</gene>
<dbReference type="Pfam" id="PF13084">
    <property type="entry name" value="DUF3943"/>
    <property type="match status" value="1"/>
</dbReference>
<dbReference type="KEGG" id="caby:Cabys_700"/>
<sequence length="441" mass="50482">MVILLIFLVVGTSLRAQPSARDSVKTNYWLPAAETVGLNVMVWSFDRYVQQVDWARISWESMRNNLRHGFVWDADGFETNQLFHPYSGALSFTMARSSGLDFWKSLPYSFGGSLMWELFMETEYPSMNDIITTPMSGIVLGEISYRVSNLILTTGERGFWRNLASAFISPSNAFNRLLRGGSLAPDARRHPEAYRVDVAFGLNGVFIDQKFSQRVPHVYLKYRMEYGDHTHPGKNYRPFDYFVTEAGASLSDANSILAIFANGMLFGKKVDLFGARQATIGLFKNFSFLNNRVYKISSSSVGGALLTRHTFADRSAWNNTLIVSAIVMGGVNSLYAMEVGRDYNLGPGMSVKYESFYSIRQSVQFYLRYKHYWIHPLSGAKGNEYVDILMMGARVFLSQRQSLNLEFIEYDRWSHYRDYPNLKENNFAVRVYYSFIFGKPR</sequence>
<accession>A0A1J1C443</accession>
<evidence type="ECO:0000313" key="3">
    <source>
        <dbReference type="Proteomes" id="UP000183868"/>
    </source>
</evidence>
<reference evidence="2 3" key="1">
    <citation type="submission" date="2016-11" db="EMBL/GenBank/DDBJ databases">
        <title>Genomic analysis of Caldithrix abyssi and proposal of a novel bacterial phylum Caldithrichaeota.</title>
        <authorList>
            <person name="Kublanov I."/>
            <person name="Sigalova O."/>
            <person name="Gavrilov S."/>
            <person name="Lebedinsky A."/>
            <person name="Ivanova N."/>
            <person name="Daum C."/>
            <person name="Reddy T."/>
            <person name="Klenk H.P."/>
            <person name="Goker M."/>
            <person name="Reva O."/>
            <person name="Miroshnichenko M."/>
            <person name="Kyprides N."/>
            <person name="Woyke T."/>
            <person name="Gelfand M."/>
        </authorList>
    </citation>
    <scope>NUCLEOTIDE SEQUENCE [LARGE SCALE GENOMIC DNA]</scope>
    <source>
        <strain evidence="2 3">LF13</strain>
    </source>
</reference>
<evidence type="ECO:0000259" key="1">
    <source>
        <dbReference type="Pfam" id="PF13084"/>
    </source>
</evidence>
<dbReference type="InterPro" id="IPR025079">
    <property type="entry name" value="DUF3943"/>
</dbReference>
<dbReference type="Proteomes" id="UP000183868">
    <property type="component" value="Chromosome"/>
</dbReference>
<feature type="domain" description="DUF3943" evidence="1">
    <location>
        <begin position="69"/>
        <end position="171"/>
    </location>
</feature>